<dbReference type="OrthoDB" id="8607327at2"/>
<sequence length="276" mass="28851">MLLKTHKMVLALAILSGASAAQADILPGLDLPIVNLPDLPAGLVIKESNPGTPILTRGTFYNAYAPSMIYSDGSKYRLGQTGAGYQVENSDSVAVYHFSGRQRNNGPNGVWTFAQIGNSEVYFGEWNAEAATGPVGTKVAGTHNVFYAGLLPRGGLLNTDATYQIKSINNYSNNGTNVPTSDLTVNFAQQTARSTGDISFTNGKVISSLSGQGQPGELSATNVSVASAGGTGGVLTGQFFAAGPLVSILRDPEVVAGYVTFEDRDKNTAFGGFKKD</sequence>
<dbReference type="Proteomes" id="UP000239181">
    <property type="component" value="Unassembled WGS sequence"/>
</dbReference>
<keyword evidence="1" id="KW-0732">Signal</keyword>
<dbReference type="EMBL" id="PDET01000002">
    <property type="protein sequence ID" value="PRD16686.1"/>
    <property type="molecule type" value="Genomic_DNA"/>
</dbReference>
<protein>
    <recommendedName>
        <fullName evidence="2">HphA N-terminal heme-binding domain-containing protein</fullName>
    </recommendedName>
</protein>
<comment type="caution">
    <text evidence="3">The sequence shown here is derived from an EMBL/GenBank/DDBJ whole genome shotgun (WGS) entry which is preliminary data.</text>
</comment>
<dbReference type="Pfam" id="PF22828">
    <property type="entry name" value="HphA_N"/>
    <property type="match status" value="1"/>
</dbReference>
<feature type="domain" description="HphA N-terminal heme-binding" evidence="2">
    <location>
        <begin position="90"/>
        <end position="131"/>
    </location>
</feature>
<feature type="signal peptide" evidence="1">
    <location>
        <begin position="1"/>
        <end position="23"/>
    </location>
</feature>
<name>A0A2S9IFW1_9GAMM</name>
<feature type="chain" id="PRO_5015404874" description="HphA N-terminal heme-binding domain-containing protein" evidence="1">
    <location>
        <begin position="24"/>
        <end position="276"/>
    </location>
</feature>
<keyword evidence="4" id="KW-1185">Reference proteome</keyword>
<proteinExistence type="predicted"/>
<dbReference type="RefSeq" id="WP_105591266.1">
    <property type="nucleotide sequence ID" value="NZ_PDET01000002.1"/>
</dbReference>
<reference evidence="3 4" key="1">
    <citation type="submission" date="2017-10" db="EMBL/GenBank/DDBJ databases">
        <title>Draft genome of two endophytic bacteria isolated from 'guarana' Paullinia cupana (Mart.) Ducke.</title>
        <authorList>
            <person name="Siqueira K.A."/>
            <person name="Liotti R.G."/>
            <person name="Mendes T.A."/>
            <person name="Soares M.A."/>
        </authorList>
    </citation>
    <scope>NUCLEOTIDE SEQUENCE [LARGE SCALE GENOMIC DNA]</scope>
    <source>
        <strain evidence="3 4">342</strain>
    </source>
</reference>
<evidence type="ECO:0000313" key="4">
    <source>
        <dbReference type="Proteomes" id="UP000239181"/>
    </source>
</evidence>
<gene>
    <name evidence="3" type="ORF">CQW29_03205</name>
</gene>
<evidence type="ECO:0000259" key="2">
    <source>
        <dbReference type="Pfam" id="PF22828"/>
    </source>
</evidence>
<accession>A0A2S9IFW1</accession>
<evidence type="ECO:0000256" key="1">
    <source>
        <dbReference type="SAM" id="SignalP"/>
    </source>
</evidence>
<dbReference type="Gene3D" id="2.40.160.90">
    <property type="match status" value="1"/>
</dbReference>
<organism evidence="3 4">
    <name type="scientific">Pantoea coffeiphila</name>
    <dbReference type="NCBI Taxonomy" id="1465635"/>
    <lineage>
        <taxon>Bacteria</taxon>
        <taxon>Pseudomonadati</taxon>
        <taxon>Pseudomonadota</taxon>
        <taxon>Gammaproteobacteria</taxon>
        <taxon>Enterobacterales</taxon>
        <taxon>Erwiniaceae</taxon>
        <taxon>Pantoea</taxon>
    </lineage>
</organism>
<dbReference type="AlphaFoldDB" id="A0A2S9IFW1"/>
<dbReference type="InterPro" id="IPR054535">
    <property type="entry name" value="HphA_N"/>
</dbReference>
<evidence type="ECO:0000313" key="3">
    <source>
        <dbReference type="EMBL" id="PRD16686.1"/>
    </source>
</evidence>